<keyword evidence="5" id="KW-0418">Kinase</keyword>
<dbReference type="OrthoDB" id="607558at2"/>
<dbReference type="SUPFAM" id="SSF55874">
    <property type="entry name" value="ATPase domain of HSP90 chaperone/DNA topoisomerase II/histidine kinase"/>
    <property type="match status" value="1"/>
</dbReference>
<name>A0A2W7RVH0_9BACT</name>
<dbReference type="InterPro" id="IPR004358">
    <property type="entry name" value="Sig_transdc_His_kin-like_C"/>
</dbReference>
<dbReference type="InterPro" id="IPR036890">
    <property type="entry name" value="HATPase_C_sf"/>
</dbReference>
<dbReference type="SMART" id="SM00086">
    <property type="entry name" value="PAC"/>
    <property type="match status" value="6"/>
</dbReference>
<dbReference type="InterPro" id="IPR003661">
    <property type="entry name" value="HisK_dim/P_dom"/>
</dbReference>
<feature type="domain" description="PAC" evidence="8">
    <location>
        <begin position="517"/>
        <end position="569"/>
    </location>
</feature>
<reference evidence="9 10" key="1">
    <citation type="submission" date="2018-06" db="EMBL/GenBank/DDBJ databases">
        <title>Genomic Encyclopedia of Archaeal and Bacterial Type Strains, Phase II (KMG-II): from individual species to whole genera.</title>
        <authorList>
            <person name="Goeker M."/>
        </authorList>
    </citation>
    <scope>NUCLEOTIDE SEQUENCE [LARGE SCALE GENOMIC DNA]</scope>
    <source>
        <strain evidence="9 10">DSM 23241</strain>
    </source>
</reference>
<dbReference type="Gene3D" id="3.30.565.10">
    <property type="entry name" value="Histidine kinase-like ATPase, C-terminal domain"/>
    <property type="match status" value="1"/>
</dbReference>
<dbReference type="SUPFAM" id="SSF55785">
    <property type="entry name" value="PYP-like sensor domain (PAS domain)"/>
    <property type="match status" value="7"/>
</dbReference>
<dbReference type="InterPro" id="IPR036097">
    <property type="entry name" value="HisK_dim/P_sf"/>
</dbReference>
<evidence type="ECO:0000256" key="3">
    <source>
        <dbReference type="ARBA" id="ARBA00022553"/>
    </source>
</evidence>
<dbReference type="FunFam" id="3.30.565.10:FF:000006">
    <property type="entry name" value="Sensor histidine kinase WalK"/>
    <property type="match status" value="1"/>
</dbReference>
<dbReference type="SMART" id="SM00387">
    <property type="entry name" value="HATPase_c"/>
    <property type="match status" value="1"/>
</dbReference>
<dbReference type="InterPro" id="IPR052162">
    <property type="entry name" value="Sensor_kinase/Photoreceptor"/>
</dbReference>
<organism evidence="9 10">
    <name type="scientific">Hydrotalea sandarakina</name>
    <dbReference type="NCBI Taxonomy" id="1004304"/>
    <lineage>
        <taxon>Bacteria</taxon>
        <taxon>Pseudomonadati</taxon>
        <taxon>Bacteroidota</taxon>
        <taxon>Chitinophagia</taxon>
        <taxon>Chitinophagales</taxon>
        <taxon>Chitinophagaceae</taxon>
        <taxon>Hydrotalea</taxon>
    </lineage>
</organism>
<proteinExistence type="predicted"/>
<dbReference type="SMART" id="SM00065">
    <property type="entry name" value="GAF"/>
    <property type="match status" value="1"/>
</dbReference>
<dbReference type="InterPro" id="IPR005467">
    <property type="entry name" value="His_kinase_dom"/>
</dbReference>
<dbReference type="SUPFAM" id="SSF55781">
    <property type="entry name" value="GAF domain-like"/>
    <property type="match status" value="1"/>
</dbReference>
<dbReference type="PROSITE" id="PS50109">
    <property type="entry name" value="HIS_KIN"/>
    <property type="match status" value="1"/>
</dbReference>
<dbReference type="EC" id="2.7.13.3" evidence="2"/>
<feature type="domain" description="Histidine kinase" evidence="6">
    <location>
        <begin position="1238"/>
        <end position="1452"/>
    </location>
</feature>
<dbReference type="InterPro" id="IPR000014">
    <property type="entry name" value="PAS"/>
</dbReference>
<dbReference type="PROSITE" id="PS50112">
    <property type="entry name" value="PAS"/>
    <property type="match status" value="2"/>
</dbReference>
<feature type="domain" description="PAC" evidence="8">
    <location>
        <begin position="922"/>
        <end position="973"/>
    </location>
</feature>
<keyword evidence="3" id="KW-0597">Phosphoprotein</keyword>
<dbReference type="InterPro" id="IPR003594">
    <property type="entry name" value="HATPase_dom"/>
</dbReference>
<dbReference type="PROSITE" id="PS50113">
    <property type="entry name" value="PAC"/>
    <property type="match status" value="3"/>
</dbReference>
<dbReference type="InterPro" id="IPR000700">
    <property type="entry name" value="PAS-assoc_C"/>
</dbReference>
<dbReference type="SMART" id="SM00388">
    <property type="entry name" value="HisKA"/>
    <property type="match status" value="1"/>
</dbReference>
<evidence type="ECO:0000259" key="6">
    <source>
        <dbReference type="PROSITE" id="PS50109"/>
    </source>
</evidence>
<dbReference type="Gene3D" id="2.10.70.100">
    <property type="match status" value="1"/>
</dbReference>
<comment type="caution">
    <text evidence="9">The sequence shown here is derived from an EMBL/GenBank/DDBJ whole genome shotgun (WGS) entry which is preliminary data.</text>
</comment>
<dbReference type="RefSeq" id="WP_111294894.1">
    <property type="nucleotide sequence ID" value="NZ_QKZV01000004.1"/>
</dbReference>
<evidence type="ECO:0000256" key="4">
    <source>
        <dbReference type="ARBA" id="ARBA00022679"/>
    </source>
</evidence>
<dbReference type="Pfam" id="PF13185">
    <property type="entry name" value="GAF_2"/>
    <property type="match status" value="1"/>
</dbReference>
<feature type="domain" description="PAS" evidence="7">
    <location>
        <begin position="440"/>
        <end position="512"/>
    </location>
</feature>
<dbReference type="Gene3D" id="3.30.450.20">
    <property type="entry name" value="PAS domain"/>
    <property type="match status" value="7"/>
</dbReference>
<dbReference type="Pfam" id="PF00512">
    <property type="entry name" value="HisKA"/>
    <property type="match status" value="1"/>
</dbReference>
<comment type="catalytic activity">
    <reaction evidence="1">
        <text>ATP + protein L-histidine = ADP + protein N-phospho-L-histidine.</text>
        <dbReference type="EC" id="2.7.13.3"/>
    </reaction>
</comment>
<evidence type="ECO:0000259" key="8">
    <source>
        <dbReference type="PROSITE" id="PS50113"/>
    </source>
</evidence>
<dbReference type="InterPro" id="IPR029016">
    <property type="entry name" value="GAF-like_dom_sf"/>
</dbReference>
<dbReference type="PANTHER" id="PTHR43304">
    <property type="entry name" value="PHYTOCHROME-LIKE PROTEIN CPH1"/>
    <property type="match status" value="1"/>
</dbReference>
<gene>
    <name evidence="9" type="ORF">LX80_01530</name>
</gene>
<feature type="domain" description="PAC" evidence="8">
    <location>
        <begin position="91"/>
        <end position="143"/>
    </location>
</feature>
<dbReference type="SUPFAM" id="SSF47384">
    <property type="entry name" value="Homodimeric domain of signal transducing histidine kinase"/>
    <property type="match status" value="1"/>
</dbReference>
<dbReference type="CDD" id="cd00130">
    <property type="entry name" value="PAS"/>
    <property type="match status" value="4"/>
</dbReference>
<accession>A0A2W7RVH0</accession>
<dbReference type="EMBL" id="QKZV01000004">
    <property type="protein sequence ID" value="PZX62836.1"/>
    <property type="molecule type" value="Genomic_DNA"/>
</dbReference>
<dbReference type="NCBIfam" id="TIGR00229">
    <property type="entry name" value="sensory_box"/>
    <property type="match status" value="2"/>
</dbReference>
<dbReference type="InterPro" id="IPR003018">
    <property type="entry name" value="GAF"/>
</dbReference>
<dbReference type="PRINTS" id="PR00344">
    <property type="entry name" value="BCTRLSENSOR"/>
</dbReference>
<dbReference type="InterPro" id="IPR035965">
    <property type="entry name" value="PAS-like_dom_sf"/>
</dbReference>
<evidence type="ECO:0000313" key="10">
    <source>
        <dbReference type="Proteomes" id="UP000249720"/>
    </source>
</evidence>
<dbReference type="InterPro" id="IPR001610">
    <property type="entry name" value="PAC"/>
</dbReference>
<dbReference type="Proteomes" id="UP000249720">
    <property type="component" value="Unassembled WGS sequence"/>
</dbReference>
<dbReference type="CDD" id="cd00082">
    <property type="entry name" value="HisKA"/>
    <property type="match status" value="1"/>
</dbReference>
<evidence type="ECO:0000256" key="1">
    <source>
        <dbReference type="ARBA" id="ARBA00000085"/>
    </source>
</evidence>
<dbReference type="SMART" id="SM00091">
    <property type="entry name" value="PAS"/>
    <property type="match status" value="5"/>
</dbReference>
<sequence length="1452" mass="168076">MQKESSSVNNEIVAREKLLLMQTEELAKTGSWELNLITNALYWSDGVFKLLEFEPNAFEVTFEKGVEVIHPDDRALAIQTMQEAIKNKSAYQIQKRFITKNGNIKHIRSFGKIIFNNQNQPEKLVGVFQDVSDEIYSKLHLQELNERLEMVFQAGYESVWDYNPVTHEMYLGEGFAENFGTSASKDLKDNNEYFNSLYHPDERDAVLSDFRHMAFKTTETKWLKEFRFRKLNGEYAYVRDRAIIKRNEKGQPIRVVGAIQDITAEFYYKELDKIEKNAMALSFNENITVEHLLSTYLTDFEKIFPNLKTSVVKIDEGKLLNIASPSMPKNYIDAVNGTLVGDESGIQFEKNIFKHTSVHTQNLTEARWANFTGLAQQFGLGSCWAQPILNSSGSIIANLLVYFNSEKGLSPLETQAITRTQRLLSVLLVKFEYIEHIQKNNERYQLINKATNDALYDWDVVNDVFYWGDSFYRIFGFEKSNKTFRLIDWAMLMHPYDAEMNQNSWEDFLNDKNQNSWKKEFRFKRADGAFVYVEEIGYLIRNENGRPIRMIGVLRDISASKVNELQQSVQQQIGLFFKSQASLQQQMLQVLNYLANYGTFQIAELWLLNYRKNVLQLASAYASNDQFAQFHVHSKDLQQLKMGEGIPGLVWKTGQWQVLDNITENKLFIRRESAKQVQLQSALAIPLFDVNEFIGVLMLASTNNIHIKDIKYKIYKPLGQFLGGEIRRRQQEEQLELFFDAANDYLAILAPDGYFIKVNKAFCKALGYSEHELTTKPFTAFVHPDDELTTKQYFLQNATAISQSNNFINRYRTSAGQYLSISWKTSLAYGEQDLLFVYGRDITEILQLEELLQTANQLAKVGAWEYDIRKKQLKWSEMTQLIHEVPANYVPDENSALQFYRPDYQKIVKEAFNNAVQKAMSYDLEVPIVTQKGNEKWVRIIGKCETYYGNTIRVFGSIQDINDRVMMESRLKNIANNAPGVIYQYHLKPNGSDKLLFVIEGSYKIWQLSPQVCMDNIQLVWEGIKQGGDFELVKQSIIESATHLTPWHASFRHVLPDGTLHYHEGFGNPQKRADGSIVWDSIIMDITEKHNLQELAKRTSRMAKIGSWELNLIDESNDSMYWSLITREIFEVPENYVPALTKGYEFFNGENKLKIEQSIQQLIQNAVDFDDEFLITTYTGKQKWVRCIGRSEWVQNKCVKIYGSIQDIHQQKTNELSLQQHIHDLAVSNRELEQFAYVASHDLQEPLRMITSFLSLLEQKYQHQLNEQAKQYIHFATDGAKRMRQLILDVLEFSKIGKIKTKKETINMNQLLQEVCAMQKTQMEESGAIIQIGDLPQIYNYRSSLIQVFNNLINNAIKYRQPNIPPKIVINAVPENEGWLFTVADNGIGIESEYLEQIFVIFQRLHTQEHYSGTGIGLAIVKKIIDHLGGKIWVESKPDEGSIFYVWLPEMA</sequence>
<dbReference type="InterPro" id="IPR013655">
    <property type="entry name" value="PAS_fold_3"/>
</dbReference>
<dbReference type="Gene3D" id="3.30.450.40">
    <property type="match status" value="1"/>
</dbReference>
<evidence type="ECO:0000313" key="9">
    <source>
        <dbReference type="EMBL" id="PZX62836.1"/>
    </source>
</evidence>
<dbReference type="PANTHER" id="PTHR43304:SF1">
    <property type="entry name" value="PAC DOMAIN-CONTAINING PROTEIN"/>
    <property type="match status" value="1"/>
</dbReference>
<evidence type="ECO:0000256" key="2">
    <source>
        <dbReference type="ARBA" id="ARBA00012438"/>
    </source>
</evidence>
<dbReference type="Gene3D" id="1.10.287.130">
    <property type="match status" value="1"/>
</dbReference>
<dbReference type="GO" id="GO:0000155">
    <property type="term" value="F:phosphorelay sensor kinase activity"/>
    <property type="evidence" value="ECO:0007669"/>
    <property type="project" value="InterPro"/>
</dbReference>
<evidence type="ECO:0000256" key="5">
    <source>
        <dbReference type="ARBA" id="ARBA00022777"/>
    </source>
</evidence>
<keyword evidence="10" id="KW-1185">Reference proteome</keyword>
<keyword evidence="4" id="KW-0808">Transferase</keyword>
<feature type="domain" description="PAS" evidence="7">
    <location>
        <begin position="731"/>
        <end position="802"/>
    </location>
</feature>
<dbReference type="Pfam" id="PF08447">
    <property type="entry name" value="PAS_3"/>
    <property type="match status" value="4"/>
</dbReference>
<evidence type="ECO:0000259" key="7">
    <source>
        <dbReference type="PROSITE" id="PS50112"/>
    </source>
</evidence>
<dbReference type="Pfam" id="PF02518">
    <property type="entry name" value="HATPase_c"/>
    <property type="match status" value="1"/>
</dbReference>
<protein>
    <recommendedName>
        <fullName evidence="2">histidine kinase</fullName>
        <ecNumber evidence="2">2.7.13.3</ecNumber>
    </recommendedName>
</protein>